<feature type="region of interest" description="Disordered" evidence="1">
    <location>
        <begin position="1"/>
        <end position="50"/>
    </location>
</feature>
<evidence type="ECO:0000313" key="2">
    <source>
        <dbReference type="EMBL" id="KAL3695142.1"/>
    </source>
</evidence>
<evidence type="ECO:0000256" key="1">
    <source>
        <dbReference type="SAM" id="MobiDB-lite"/>
    </source>
</evidence>
<organism evidence="2 3">
    <name type="scientific">Riccia sorocarpa</name>
    <dbReference type="NCBI Taxonomy" id="122646"/>
    <lineage>
        <taxon>Eukaryota</taxon>
        <taxon>Viridiplantae</taxon>
        <taxon>Streptophyta</taxon>
        <taxon>Embryophyta</taxon>
        <taxon>Marchantiophyta</taxon>
        <taxon>Marchantiopsida</taxon>
        <taxon>Marchantiidae</taxon>
        <taxon>Marchantiales</taxon>
        <taxon>Ricciaceae</taxon>
        <taxon>Riccia</taxon>
    </lineage>
</organism>
<feature type="compositionally biased region" description="Basic residues" evidence="1">
    <location>
        <begin position="187"/>
        <end position="209"/>
    </location>
</feature>
<proteinExistence type="predicted"/>
<sequence length="233" mass="25775">MEGEGDNRRGKEQLISAMKNVSLQKTDAGTESEVRGIKTAGPNEDEAEGKEEFQLLVDKYRNAGSKIEMGSRRRPTAPHENSSKEITSPRAVESKTRGRPIIDLSLKALDEEDTSLLCKGELGPMSRLQITDKPRADPVLQMEQNGRKSGENSVQTPSWLLEPLSSETSSLEVGTTNLPIGGVKGPMPRRKKREGIKTVKPRPTHRRLYKPSQKELRTSQVIHLSADTIEQGP</sequence>
<reference evidence="2 3" key="1">
    <citation type="submission" date="2024-09" db="EMBL/GenBank/DDBJ databases">
        <title>Chromosome-scale assembly of Riccia sorocarpa.</title>
        <authorList>
            <person name="Paukszto L."/>
        </authorList>
    </citation>
    <scope>NUCLEOTIDE SEQUENCE [LARGE SCALE GENOMIC DNA]</scope>
    <source>
        <strain evidence="2">LP-2024</strain>
        <tissue evidence="2">Aerial parts of the thallus</tissue>
    </source>
</reference>
<feature type="compositionally biased region" description="Basic and acidic residues" evidence="1">
    <location>
        <begin position="1"/>
        <end position="12"/>
    </location>
</feature>
<gene>
    <name evidence="2" type="ORF">R1sor_008793</name>
</gene>
<protein>
    <submittedName>
        <fullName evidence="2">Uncharacterized protein</fullName>
    </submittedName>
</protein>
<dbReference type="Proteomes" id="UP001633002">
    <property type="component" value="Unassembled WGS sequence"/>
</dbReference>
<evidence type="ECO:0000313" key="3">
    <source>
        <dbReference type="Proteomes" id="UP001633002"/>
    </source>
</evidence>
<accession>A0ABD3HXZ8</accession>
<dbReference type="AlphaFoldDB" id="A0ABD3HXZ8"/>
<feature type="region of interest" description="Disordered" evidence="1">
    <location>
        <begin position="64"/>
        <end position="97"/>
    </location>
</feature>
<keyword evidence="3" id="KW-1185">Reference proteome</keyword>
<comment type="caution">
    <text evidence="2">The sequence shown here is derived from an EMBL/GenBank/DDBJ whole genome shotgun (WGS) entry which is preliminary data.</text>
</comment>
<dbReference type="EMBL" id="JBJQOH010000003">
    <property type="protein sequence ID" value="KAL3695142.1"/>
    <property type="molecule type" value="Genomic_DNA"/>
</dbReference>
<name>A0ABD3HXZ8_9MARC</name>
<feature type="compositionally biased region" description="Polar residues" evidence="1">
    <location>
        <begin position="19"/>
        <end position="29"/>
    </location>
</feature>
<feature type="region of interest" description="Disordered" evidence="1">
    <location>
        <begin position="165"/>
        <end position="233"/>
    </location>
</feature>